<proteinExistence type="predicted"/>
<name>A0A1I2N531_9GAMM</name>
<evidence type="ECO:0000313" key="2">
    <source>
        <dbReference type="Proteomes" id="UP000198623"/>
    </source>
</evidence>
<sequence length="47" mass="5614">MDEAKAQRVVKLMKQIQNGELKRKPQVQIDKEKREATAKYHKTKYRA</sequence>
<dbReference type="EMBL" id="FOOU01000002">
    <property type="protein sequence ID" value="SFF97949.1"/>
    <property type="molecule type" value="Genomic_DNA"/>
</dbReference>
<dbReference type="Proteomes" id="UP000198623">
    <property type="component" value="Unassembled WGS sequence"/>
</dbReference>
<keyword evidence="2" id="KW-1185">Reference proteome</keyword>
<dbReference type="AlphaFoldDB" id="A0A1I2N531"/>
<organism evidence="1 2">
    <name type="scientific">Neptunomonas qingdaonensis</name>
    <dbReference type="NCBI Taxonomy" id="1045558"/>
    <lineage>
        <taxon>Bacteria</taxon>
        <taxon>Pseudomonadati</taxon>
        <taxon>Pseudomonadota</taxon>
        <taxon>Gammaproteobacteria</taxon>
        <taxon>Oceanospirillales</taxon>
        <taxon>Oceanospirillaceae</taxon>
        <taxon>Neptunomonas</taxon>
    </lineage>
</organism>
<dbReference type="RefSeq" id="WP_177201081.1">
    <property type="nucleotide sequence ID" value="NZ_FOOU01000002.1"/>
</dbReference>
<reference evidence="2" key="1">
    <citation type="submission" date="2016-10" db="EMBL/GenBank/DDBJ databases">
        <authorList>
            <person name="Varghese N."/>
            <person name="Submissions S."/>
        </authorList>
    </citation>
    <scope>NUCLEOTIDE SEQUENCE [LARGE SCALE GENOMIC DNA]</scope>
    <source>
        <strain evidence="2">CGMCC 1.10971</strain>
    </source>
</reference>
<protein>
    <submittedName>
        <fullName evidence="1">Uncharacterized protein</fullName>
    </submittedName>
</protein>
<accession>A0A1I2N531</accession>
<evidence type="ECO:0000313" key="1">
    <source>
        <dbReference type="EMBL" id="SFF97949.1"/>
    </source>
</evidence>
<gene>
    <name evidence="1" type="ORF">SAMN05216175_102253</name>
</gene>